<reference evidence="1 2" key="1">
    <citation type="submission" date="2019-08" db="EMBL/GenBank/DDBJ databases">
        <title>Bacillus genomes from the desert of Cuatro Cienegas, Coahuila.</title>
        <authorList>
            <person name="Olmedo-Alvarez G."/>
        </authorList>
    </citation>
    <scope>NUCLEOTIDE SEQUENCE [LARGE SCALE GENOMIC DNA]</scope>
    <source>
        <strain evidence="1 2">CH446_14T</strain>
    </source>
</reference>
<accession>A0A5D4RJR2</accession>
<dbReference type="RefSeq" id="WP_148973807.1">
    <property type="nucleotide sequence ID" value="NZ_CP160000.1"/>
</dbReference>
<dbReference type="AlphaFoldDB" id="A0A5D4RJR2"/>
<proteinExistence type="predicted"/>
<evidence type="ECO:0008006" key="3">
    <source>
        <dbReference type="Google" id="ProtNLM"/>
    </source>
</evidence>
<dbReference type="EMBL" id="VTER01000003">
    <property type="protein sequence ID" value="TYS49968.1"/>
    <property type="molecule type" value="Genomic_DNA"/>
</dbReference>
<evidence type="ECO:0000313" key="2">
    <source>
        <dbReference type="Proteomes" id="UP000322139"/>
    </source>
</evidence>
<dbReference type="PROSITE" id="PS51257">
    <property type="entry name" value="PROKAR_LIPOPROTEIN"/>
    <property type="match status" value="1"/>
</dbReference>
<dbReference type="Proteomes" id="UP000322139">
    <property type="component" value="Unassembled WGS sequence"/>
</dbReference>
<name>A0A5D4RJR2_9BACI</name>
<comment type="caution">
    <text evidence="1">The sequence shown here is derived from an EMBL/GenBank/DDBJ whole genome shotgun (WGS) entry which is preliminary data.</text>
</comment>
<sequence>MKKVIALFIGIGAVLAAGCGKDLPEPEAKLFETGDIGAKNISAAGLEEKESPLFVKYTIHGSDLYIDCIVTGVSFREGAGEQQGKILLYADGKKVREVHAASFSVKGLASGLHNIKVKVVSKGSPLGAEKEFTVKIP</sequence>
<evidence type="ECO:0000313" key="1">
    <source>
        <dbReference type="EMBL" id="TYS49968.1"/>
    </source>
</evidence>
<organism evidence="1 2">
    <name type="scientific">Bacillus infantis</name>
    <dbReference type="NCBI Taxonomy" id="324767"/>
    <lineage>
        <taxon>Bacteria</taxon>
        <taxon>Bacillati</taxon>
        <taxon>Bacillota</taxon>
        <taxon>Bacilli</taxon>
        <taxon>Bacillales</taxon>
        <taxon>Bacillaceae</taxon>
        <taxon>Bacillus</taxon>
    </lineage>
</organism>
<dbReference type="GeneID" id="97348993"/>
<gene>
    <name evidence="1" type="ORF">FZD51_05250</name>
</gene>
<protein>
    <recommendedName>
        <fullName evidence="3">Lipoprotein</fullName>
    </recommendedName>
</protein>